<dbReference type="InterPro" id="IPR010269">
    <property type="entry name" value="T6SS_TssC-like"/>
</dbReference>
<gene>
    <name evidence="3" type="ordered locus">Acry_3071</name>
</gene>
<reference evidence="3 4" key="1">
    <citation type="submission" date="2007-05" db="EMBL/GenBank/DDBJ databases">
        <title>Complete sequence of chromosome of Acidiphilium cryptum JF-5.</title>
        <authorList>
            <consortium name="US DOE Joint Genome Institute"/>
            <person name="Copeland A."/>
            <person name="Lucas S."/>
            <person name="Lapidus A."/>
            <person name="Barry K."/>
            <person name="Detter J.C."/>
            <person name="Glavina del Rio T."/>
            <person name="Hammon N."/>
            <person name="Israni S."/>
            <person name="Dalin E."/>
            <person name="Tice H."/>
            <person name="Pitluck S."/>
            <person name="Sims D."/>
            <person name="Brettin T."/>
            <person name="Bruce D."/>
            <person name="Han C."/>
            <person name="Schmutz J."/>
            <person name="Larimer F."/>
            <person name="Land M."/>
            <person name="Hauser L."/>
            <person name="Kyrpides N."/>
            <person name="Kim E."/>
            <person name="Magnuson T."/>
            <person name="Richardson P."/>
        </authorList>
    </citation>
    <scope>NUCLEOTIDE SEQUENCE [LARGE SCALE GENOMIC DNA]</scope>
    <source>
        <strain evidence="3 4">JF-5</strain>
    </source>
</reference>
<dbReference type="Proteomes" id="UP000000245">
    <property type="component" value="Chromosome"/>
</dbReference>
<dbReference type="HOGENOM" id="CLU_018386_1_0_5"/>
<dbReference type="InterPro" id="IPR044031">
    <property type="entry name" value="TssC1_N"/>
</dbReference>
<accession>A5G327</accession>
<proteinExistence type="predicted"/>
<dbReference type="Pfam" id="PF05943">
    <property type="entry name" value="VipB"/>
    <property type="match status" value="1"/>
</dbReference>
<feature type="domain" description="TssC1 N-terminal" evidence="1">
    <location>
        <begin position="59"/>
        <end position="368"/>
    </location>
</feature>
<feature type="domain" description="TssC1 C-terminal" evidence="2">
    <location>
        <begin position="381"/>
        <end position="491"/>
    </location>
</feature>
<dbReference type="NCBIfam" id="TIGR03355">
    <property type="entry name" value="VI_chp_2"/>
    <property type="match status" value="1"/>
</dbReference>
<evidence type="ECO:0000259" key="2">
    <source>
        <dbReference type="Pfam" id="PF18945"/>
    </source>
</evidence>
<name>A5G327_ACICJ</name>
<dbReference type="Pfam" id="PF18945">
    <property type="entry name" value="VipB_2"/>
    <property type="match status" value="1"/>
</dbReference>
<organism evidence="3 4">
    <name type="scientific">Acidiphilium cryptum (strain JF-5)</name>
    <dbReference type="NCBI Taxonomy" id="349163"/>
    <lineage>
        <taxon>Bacteria</taxon>
        <taxon>Pseudomonadati</taxon>
        <taxon>Pseudomonadota</taxon>
        <taxon>Alphaproteobacteria</taxon>
        <taxon>Acetobacterales</taxon>
        <taxon>Acidocellaceae</taxon>
        <taxon>Acidiphilium</taxon>
    </lineage>
</organism>
<dbReference type="eggNOG" id="COG3517">
    <property type="taxonomic scope" value="Bacteria"/>
</dbReference>
<keyword evidence="4" id="KW-1185">Reference proteome</keyword>
<evidence type="ECO:0008006" key="5">
    <source>
        <dbReference type="Google" id="ProtNLM"/>
    </source>
</evidence>
<dbReference type="AlphaFoldDB" id="A5G327"/>
<protein>
    <recommendedName>
        <fullName evidence="5">Type VI secretion protein, EvpB/VC_A0108 family</fullName>
    </recommendedName>
</protein>
<dbReference type="PANTHER" id="PTHR35565">
    <property type="entry name" value="CYTOPLASMIC PROTEIN-RELATED"/>
    <property type="match status" value="1"/>
</dbReference>
<evidence type="ECO:0000313" key="4">
    <source>
        <dbReference type="Proteomes" id="UP000000245"/>
    </source>
</evidence>
<evidence type="ECO:0000313" key="3">
    <source>
        <dbReference type="EMBL" id="ABQ32259.1"/>
    </source>
</evidence>
<dbReference type="InterPro" id="IPR044032">
    <property type="entry name" value="TssC1_C"/>
</dbReference>
<evidence type="ECO:0000259" key="1">
    <source>
        <dbReference type="Pfam" id="PF05943"/>
    </source>
</evidence>
<dbReference type="KEGG" id="acr:Acry_3071"/>
<dbReference type="PANTHER" id="PTHR35565:SF3">
    <property type="entry name" value="TYPE VI SECRETION SYSTEM SHEATH PROTEIN TSSC1"/>
    <property type="match status" value="1"/>
</dbReference>
<dbReference type="RefSeq" id="WP_012040522.1">
    <property type="nucleotide sequence ID" value="NC_009484.1"/>
</dbReference>
<dbReference type="EMBL" id="CP000697">
    <property type="protein sequence ID" value="ABQ32259.1"/>
    <property type="molecule type" value="Genomic_DNA"/>
</dbReference>
<dbReference type="STRING" id="349163.Acry_3071"/>
<sequence length="497" mass="54857">MLREAVLAGHFFGERHRGAASELASFLVAKPGQALQAWFGEAATLDLLRNPKALAARIDRDIAAIDALLSDQLDTILHNPRLTRLEGSWRGLFWLASHIEPGRTIKLRVLHASWSEICRDLERAPEFDQSETFRRIYEDEFGTPGGEPYGLLVMDYMIRHRPSADSPSDDVSALAALSAVAAASFAPMIFSASPTLFGVDRMEELSGVADPASLFTGLEYRRFRNLGLRDDMRFIGLALPRLRARAPWTDAPGAPSLFPYCERIEDSEDMVWFAPGYAVAFVVARAMATYEWPADMRGYLEDWPGGGLFTAGTAAVFSADPYDGLDRFELEIALTDRQERGLVDAGLMPLTPLGYGGETVIGAARSLQMPRRFGGPNTEAADANARLSAQFNTMICVSRFAHFLKVMGRDMTGAFRTAAEIERTLGDWLRRFTNSNRDAGPETRARYPLLDASVQVRELPAKPGSFGCVIHLQPQYQLDDIAASFRLVTEISAPGNR</sequence>